<reference evidence="2 3" key="2">
    <citation type="journal article" date="2012" name="Stand. Genomic Sci.">
        <title>Complete genome sequence of the moderately thermophilic mineral-sulfide-oxidizing firmicute Sulfobacillus acidophilus type strain (NAL(T)).</title>
        <authorList>
            <person name="Anderson I."/>
            <person name="Chertkov O."/>
            <person name="Chen A."/>
            <person name="Saunders E."/>
            <person name="Lapidus A."/>
            <person name="Nolan M."/>
            <person name="Lucas S."/>
            <person name="Hammon N."/>
            <person name="Deshpande S."/>
            <person name="Cheng J.F."/>
            <person name="Han C."/>
            <person name="Tapia R."/>
            <person name="Goodwin L.A."/>
            <person name="Pitluck S."/>
            <person name="Liolios K."/>
            <person name="Pagani I."/>
            <person name="Ivanova N."/>
            <person name="Mikhailova N."/>
            <person name="Pati A."/>
            <person name="Palaniappan K."/>
            <person name="Land M."/>
            <person name="Pan C."/>
            <person name="Rohde M."/>
            <person name="Pukall R."/>
            <person name="Goker M."/>
            <person name="Detter J.C."/>
            <person name="Woyke T."/>
            <person name="Bristow J."/>
            <person name="Eisen J.A."/>
            <person name="Markowitz V."/>
            <person name="Hugenholtz P."/>
            <person name="Kyrpides N.C."/>
            <person name="Klenk H.P."/>
            <person name="Mavromatis K."/>
        </authorList>
    </citation>
    <scope>NUCLEOTIDE SEQUENCE [LARGE SCALE GENOMIC DNA]</scope>
    <source>
        <strain evidence="3">ATCC 700253 / DSM 10332 / NAL</strain>
    </source>
</reference>
<dbReference type="KEGG" id="sap:Sulac_2216"/>
<dbReference type="Gene3D" id="3.40.190.10">
    <property type="entry name" value="Periplasmic binding protein-like II"/>
    <property type="match status" value="2"/>
</dbReference>
<evidence type="ECO:0000313" key="3">
    <source>
        <dbReference type="Proteomes" id="UP000005439"/>
    </source>
</evidence>
<dbReference type="HOGENOM" id="CLU_031285_9_1_9"/>
<reference evidence="3" key="1">
    <citation type="submission" date="2011-12" db="EMBL/GenBank/DDBJ databases">
        <title>The complete genome of chromosome of Sulfobacillus acidophilus DSM 10332.</title>
        <authorList>
            <person name="Lucas S."/>
            <person name="Han J."/>
            <person name="Lapidus A."/>
            <person name="Bruce D."/>
            <person name="Goodwin L."/>
            <person name="Pitluck S."/>
            <person name="Peters L."/>
            <person name="Kyrpides N."/>
            <person name="Mavromatis K."/>
            <person name="Ivanova N."/>
            <person name="Mikhailova N."/>
            <person name="Chertkov O."/>
            <person name="Saunders E."/>
            <person name="Detter J.C."/>
            <person name="Tapia R."/>
            <person name="Han C."/>
            <person name="Land M."/>
            <person name="Hauser L."/>
            <person name="Markowitz V."/>
            <person name="Cheng J.-F."/>
            <person name="Hugenholtz P."/>
            <person name="Woyke T."/>
            <person name="Wu D."/>
            <person name="Pukall R."/>
            <person name="Gehrich-Schroeter G."/>
            <person name="Schneider S."/>
            <person name="Klenk H.-P."/>
            <person name="Eisen J.A."/>
        </authorList>
    </citation>
    <scope>NUCLEOTIDE SEQUENCE [LARGE SCALE GENOMIC DNA]</scope>
    <source>
        <strain evidence="3">ATCC 700253 / DSM 10332 / NAL</strain>
    </source>
</reference>
<dbReference type="Proteomes" id="UP000005439">
    <property type="component" value="Chromosome"/>
</dbReference>
<dbReference type="InterPro" id="IPR006059">
    <property type="entry name" value="SBP"/>
</dbReference>
<accession>G8TTM6</accession>
<dbReference type="PANTHER" id="PTHR43649">
    <property type="entry name" value="ARABINOSE-BINDING PROTEIN-RELATED"/>
    <property type="match status" value="1"/>
</dbReference>
<feature type="signal peptide" evidence="1">
    <location>
        <begin position="1"/>
        <end position="23"/>
    </location>
</feature>
<gene>
    <name evidence="2" type="ordered locus">Sulac_2216</name>
</gene>
<evidence type="ECO:0000256" key="1">
    <source>
        <dbReference type="SAM" id="SignalP"/>
    </source>
</evidence>
<dbReference type="STRING" id="679936.Sulac_2216"/>
<feature type="chain" id="PRO_5003518123" evidence="1">
    <location>
        <begin position="24"/>
        <end position="442"/>
    </location>
</feature>
<organism evidence="2 3">
    <name type="scientific">Sulfobacillus acidophilus (strain ATCC 700253 / DSM 10332 / NAL)</name>
    <dbReference type="NCBI Taxonomy" id="679936"/>
    <lineage>
        <taxon>Bacteria</taxon>
        <taxon>Bacillati</taxon>
        <taxon>Bacillota</taxon>
        <taxon>Clostridia</taxon>
        <taxon>Eubacteriales</taxon>
        <taxon>Clostridiales Family XVII. Incertae Sedis</taxon>
        <taxon>Sulfobacillus</taxon>
    </lineage>
</organism>
<name>G8TTM6_SULAD</name>
<dbReference type="AlphaFoldDB" id="G8TTM6"/>
<dbReference type="PANTHER" id="PTHR43649:SF12">
    <property type="entry name" value="DIACETYLCHITOBIOSE BINDING PROTEIN DASA"/>
    <property type="match status" value="1"/>
</dbReference>
<keyword evidence="1" id="KW-0732">Signal</keyword>
<dbReference type="PATRIC" id="fig|679936.5.peg.2291"/>
<keyword evidence="3" id="KW-1185">Reference proteome</keyword>
<dbReference type="PROSITE" id="PS51257">
    <property type="entry name" value="PROKAR_LIPOPROTEIN"/>
    <property type="match status" value="1"/>
</dbReference>
<sequence length="442" mass="47902">MKAKTFIASVSAAVLMNGLSACGSTTGTSPAAGYVPGSINRQFAGTTITVLLPPWGAMPASQLAKFTKETGIHVNLEIMPWDDIHDKVVTAEAAHVSPADVTEVDWSWVGQFGDTGWYTPLNHLISPTALKNSLVANIFTVHHQLIAMPYNFDFRETTLNWKDFQEAGITTVPTTWAQLLADAKLIKAKGIVQYPIGMPLSITEGTSTDTWYTLIKSAGGQIFGPNWTPLFTAPNSIGAQALEYIKTLYQDGLVPPGEVQLTDVQTATLFAQNKVAALLGATPIDLSEFLSPQTSTVYKDDIRIIRVPGLPGHPSGVYGLPEGLGIPKLSTHQGAAAEFINWWMQTPQLMVSYHNPNMGNPPPEKYALDQLIRTGQLAQGQEIETLLKQVTPLFPQGTPPWYPQFSTDVATMVQSVVENRIQPLPALQQLANEVHAIVHQGG</sequence>
<dbReference type="InterPro" id="IPR050490">
    <property type="entry name" value="Bact_solute-bd_prot1"/>
</dbReference>
<dbReference type="SUPFAM" id="SSF53850">
    <property type="entry name" value="Periplasmic binding protein-like II"/>
    <property type="match status" value="1"/>
</dbReference>
<protein>
    <submittedName>
        <fullName evidence="2">Carbohydrate ABC transporter substrate-binding protein, CUT1 family</fullName>
    </submittedName>
</protein>
<dbReference type="EMBL" id="CP003179">
    <property type="protein sequence ID" value="AEW05692.1"/>
    <property type="molecule type" value="Genomic_DNA"/>
</dbReference>
<proteinExistence type="predicted"/>
<dbReference type="Pfam" id="PF01547">
    <property type="entry name" value="SBP_bac_1"/>
    <property type="match status" value="1"/>
</dbReference>
<evidence type="ECO:0000313" key="2">
    <source>
        <dbReference type="EMBL" id="AEW05692.1"/>
    </source>
</evidence>